<keyword evidence="5" id="KW-1185">Reference proteome</keyword>
<evidence type="ECO:0000259" key="3">
    <source>
        <dbReference type="PROSITE" id="PS50043"/>
    </source>
</evidence>
<organism evidence="4 5">
    <name type="scientific">Streptomyces pactum</name>
    <dbReference type="NCBI Taxonomy" id="68249"/>
    <lineage>
        <taxon>Bacteria</taxon>
        <taxon>Bacillati</taxon>
        <taxon>Actinomycetota</taxon>
        <taxon>Actinomycetes</taxon>
        <taxon>Kitasatosporales</taxon>
        <taxon>Streptomycetaceae</taxon>
        <taxon>Streptomyces</taxon>
    </lineage>
</organism>
<dbReference type="InterPro" id="IPR027417">
    <property type="entry name" value="P-loop_NTPase"/>
</dbReference>
<reference evidence="4 5" key="1">
    <citation type="submission" date="2020-09" db="EMBL/GenBank/DDBJ databases">
        <title>Biosynthesis of the nuclear factor of activated T cells inhibitor NFAT-133 and its congeners in Streptomyces pactum.</title>
        <authorList>
            <person name="Zhou W."/>
            <person name="Posri P."/>
            <person name="Abugrain M.E."/>
            <person name="Weisberg A.J."/>
            <person name="Chang J.H."/>
            <person name="Mahmud T."/>
        </authorList>
    </citation>
    <scope>NUCLEOTIDE SEQUENCE [LARGE SCALE GENOMIC DNA]</scope>
    <source>
        <strain evidence="4 5">ATCC 27456</strain>
    </source>
</reference>
<accession>A0ABS0NK21</accession>
<dbReference type="InterPro" id="IPR036388">
    <property type="entry name" value="WH-like_DNA-bd_sf"/>
</dbReference>
<dbReference type="PANTHER" id="PTHR16305">
    <property type="entry name" value="TESTICULAR SOLUBLE ADENYLYL CYCLASE"/>
    <property type="match status" value="1"/>
</dbReference>
<dbReference type="InterPro" id="IPR011990">
    <property type="entry name" value="TPR-like_helical_dom_sf"/>
</dbReference>
<evidence type="ECO:0000313" key="4">
    <source>
        <dbReference type="EMBL" id="MBH5335449.1"/>
    </source>
</evidence>
<sequence>MALSPYLEAPVGRADLLARLERALGERGRVVLTGAAGVGKTALAAAAAARAEHRGETVMSLVPEEADRHIPGAVTATLLAAAPAGLLAGLPEPQREAVAVALRQVPPPEGGRDPIALRMAVAGLLRALGSGAPALLVVDNAHWLDPESAAVLRFALHLAPPRLRVILVEQLHGTDPGIDPGTDVVAGLGGPEVIVVPPLDADEVAELLVRHGLPYRLAGRVHQASGGNARLALTVGRSLKVSRPSVHHADGLPLTGQVRLAARRMLDRVTPPVREALFLAALAHRPTAALLRRAGRPAADSELADAEQAGLISLGEDGAVVFTADLLRATLVAEADSGARAAGHAALAEAVYDAVHAVRHRALARTAADEDLAAALTEAATASRLRGNRALAAELALLAAERTPGGRPEAELARLVTAARDAGRAGRADLARRAANAILARDATPADRVRARLAVFDTAGQGLADLDQEYAHALQDAGDDLRLRAAVQLRLAWKHLLADGDPHRSHQAAIAAASLAEEAGDRSTAAQALAVRARVERSLGIEEAEESLARARALEIAEGPVGALNPAQILTIRHALFDDRLTEARAQLIALLPVVERRGTAEDVIEVCRTLAEVQVRLGQCTAALGHARRSLELTMEAGLSPGPAWYASALAETAGGSFQRAASYARRGVQASEEERDQVFLARNRYALGRIQLIIGDVAAAVRTLRSVQDLETAQQVVDPSMLRWHEELALALVAVDEPEQAAGLIAATRPTAERLGRDTVLLGLDRAEAVCLAAQGDPGGAVARLEETARRYAERELLMDQGRTLIDIARVERRRRRRAPAQAALQAAAEVFTRLGARPWLALTAEPVTAPRGDRAGAPGGTSPLTEAELRLARLVCQGASNQEAAAKMFLSVKTVEARLTRIYQKLDVRSRAQLSAALRQS</sequence>
<evidence type="ECO:0000313" key="5">
    <source>
        <dbReference type="Proteomes" id="UP000807371"/>
    </source>
</evidence>
<dbReference type="InterPro" id="IPR000792">
    <property type="entry name" value="Tscrpt_reg_LuxR_C"/>
</dbReference>
<evidence type="ECO:0000256" key="2">
    <source>
        <dbReference type="ARBA" id="ARBA00022840"/>
    </source>
</evidence>
<dbReference type="Gene3D" id="3.40.50.300">
    <property type="entry name" value="P-loop containing nucleotide triphosphate hydrolases"/>
    <property type="match status" value="1"/>
</dbReference>
<dbReference type="Proteomes" id="UP000807371">
    <property type="component" value="Unassembled WGS sequence"/>
</dbReference>
<dbReference type="InterPro" id="IPR016032">
    <property type="entry name" value="Sig_transdc_resp-reg_C-effctor"/>
</dbReference>
<gene>
    <name evidence="4" type="ORF">IHE55_11835</name>
</gene>
<dbReference type="PRINTS" id="PR00038">
    <property type="entry name" value="HTHLUXR"/>
</dbReference>
<protein>
    <submittedName>
        <fullName evidence="4">Helix-turn-helix domain-containing protein</fullName>
    </submittedName>
</protein>
<dbReference type="RefSeq" id="WP_197989000.1">
    <property type="nucleotide sequence ID" value="NZ_JACYXC010000001.1"/>
</dbReference>
<dbReference type="PANTHER" id="PTHR16305:SF35">
    <property type="entry name" value="TRANSCRIPTIONAL ACTIVATOR DOMAIN"/>
    <property type="match status" value="1"/>
</dbReference>
<name>A0ABS0NK21_9ACTN</name>
<dbReference type="PROSITE" id="PS50043">
    <property type="entry name" value="HTH_LUXR_2"/>
    <property type="match status" value="1"/>
</dbReference>
<dbReference type="InterPro" id="IPR041664">
    <property type="entry name" value="AAA_16"/>
</dbReference>
<evidence type="ECO:0000256" key="1">
    <source>
        <dbReference type="ARBA" id="ARBA00022741"/>
    </source>
</evidence>
<dbReference type="Pfam" id="PF00196">
    <property type="entry name" value="GerE"/>
    <property type="match status" value="1"/>
</dbReference>
<dbReference type="SUPFAM" id="SSF46894">
    <property type="entry name" value="C-terminal effector domain of the bipartite response regulators"/>
    <property type="match status" value="1"/>
</dbReference>
<dbReference type="SUPFAM" id="SSF48452">
    <property type="entry name" value="TPR-like"/>
    <property type="match status" value="1"/>
</dbReference>
<keyword evidence="2" id="KW-0067">ATP-binding</keyword>
<dbReference type="EMBL" id="JACYXC010000001">
    <property type="protein sequence ID" value="MBH5335449.1"/>
    <property type="molecule type" value="Genomic_DNA"/>
</dbReference>
<dbReference type="SMART" id="SM00421">
    <property type="entry name" value="HTH_LUXR"/>
    <property type="match status" value="1"/>
</dbReference>
<feature type="domain" description="HTH luxR-type" evidence="3">
    <location>
        <begin position="860"/>
        <end position="924"/>
    </location>
</feature>
<dbReference type="CDD" id="cd06170">
    <property type="entry name" value="LuxR_C_like"/>
    <property type="match status" value="1"/>
</dbReference>
<dbReference type="Pfam" id="PF13191">
    <property type="entry name" value="AAA_16"/>
    <property type="match status" value="1"/>
</dbReference>
<dbReference type="Gene3D" id="1.10.10.10">
    <property type="entry name" value="Winged helix-like DNA-binding domain superfamily/Winged helix DNA-binding domain"/>
    <property type="match status" value="1"/>
</dbReference>
<keyword evidence="1" id="KW-0547">Nucleotide-binding</keyword>
<comment type="caution">
    <text evidence="4">The sequence shown here is derived from an EMBL/GenBank/DDBJ whole genome shotgun (WGS) entry which is preliminary data.</text>
</comment>
<dbReference type="Gene3D" id="1.25.40.10">
    <property type="entry name" value="Tetratricopeptide repeat domain"/>
    <property type="match status" value="1"/>
</dbReference>
<proteinExistence type="predicted"/>
<dbReference type="SUPFAM" id="SSF52540">
    <property type="entry name" value="P-loop containing nucleoside triphosphate hydrolases"/>
    <property type="match status" value="1"/>
</dbReference>